<feature type="transmembrane region" description="Helical" evidence="6">
    <location>
        <begin position="92"/>
        <end position="114"/>
    </location>
</feature>
<dbReference type="GO" id="GO:0031460">
    <property type="term" value="P:glycine betaine transport"/>
    <property type="evidence" value="ECO:0007669"/>
    <property type="project" value="TreeGrafter"/>
</dbReference>
<protein>
    <submittedName>
        <fullName evidence="8">Unannotated protein</fullName>
    </submittedName>
</protein>
<dbReference type="SUPFAM" id="SSF161098">
    <property type="entry name" value="MetI-like"/>
    <property type="match status" value="1"/>
</dbReference>
<accession>A0A6J7G975</accession>
<keyword evidence="3 6" id="KW-0812">Transmembrane</keyword>
<dbReference type="PANTHER" id="PTHR30177">
    <property type="entry name" value="GLYCINE BETAINE/L-PROLINE TRANSPORT SYSTEM PERMEASE PROTEIN PROW"/>
    <property type="match status" value="1"/>
</dbReference>
<feature type="transmembrane region" description="Helical" evidence="6">
    <location>
        <begin position="31"/>
        <end position="53"/>
    </location>
</feature>
<evidence type="ECO:0000256" key="4">
    <source>
        <dbReference type="ARBA" id="ARBA00022989"/>
    </source>
</evidence>
<dbReference type="InterPro" id="IPR035906">
    <property type="entry name" value="MetI-like_sf"/>
</dbReference>
<dbReference type="GO" id="GO:0016020">
    <property type="term" value="C:membrane"/>
    <property type="evidence" value="ECO:0007669"/>
    <property type="project" value="UniProtKB-SubCell"/>
</dbReference>
<feature type="transmembrane region" description="Helical" evidence="6">
    <location>
        <begin position="187"/>
        <end position="208"/>
    </location>
</feature>
<keyword evidence="2" id="KW-0813">Transport</keyword>
<dbReference type="CDD" id="cd06261">
    <property type="entry name" value="TM_PBP2"/>
    <property type="match status" value="1"/>
</dbReference>
<gene>
    <name evidence="8" type="ORF">UFOPK3516_00885</name>
</gene>
<feature type="domain" description="ABC transmembrane type-1" evidence="7">
    <location>
        <begin position="27"/>
        <end position="208"/>
    </location>
</feature>
<feature type="transmembrane region" description="Helical" evidence="6">
    <location>
        <begin position="60"/>
        <end position="86"/>
    </location>
</feature>
<comment type="subcellular location">
    <subcellularLocation>
        <location evidence="1">Membrane</location>
        <topology evidence="1">Multi-pass membrane protein</topology>
    </subcellularLocation>
</comment>
<keyword evidence="5 6" id="KW-0472">Membrane</keyword>
<evidence type="ECO:0000256" key="2">
    <source>
        <dbReference type="ARBA" id="ARBA00022448"/>
    </source>
</evidence>
<dbReference type="AlphaFoldDB" id="A0A6J7G975"/>
<dbReference type="PROSITE" id="PS50928">
    <property type="entry name" value="ABC_TM1"/>
    <property type="match status" value="1"/>
</dbReference>
<organism evidence="8">
    <name type="scientific">freshwater metagenome</name>
    <dbReference type="NCBI Taxonomy" id="449393"/>
    <lineage>
        <taxon>unclassified sequences</taxon>
        <taxon>metagenomes</taxon>
        <taxon>ecological metagenomes</taxon>
    </lineage>
</organism>
<evidence type="ECO:0000256" key="1">
    <source>
        <dbReference type="ARBA" id="ARBA00004141"/>
    </source>
</evidence>
<feature type="transmembrane region" description="Helical" evidence="6">
    <location>
        <begin position="155"/>
        <end position="181"/>
    </location>
</feature>
<reference evidence="8" key="1">
    <citation type="submission" date="2020-05" db="EMBL/GenBank/DDBJ databases">
        <authorList>
            <person name="Chiriac C."/>
            <person name="Salcher M."/>
            <person name="Ghai R."/>
            <person name="Kavagutti S V."/>
        </authorList>
    </citation>
    <scope>NUCLEOTIDE SEQUENCE</scope>
</reference>
<keyword evidence="4 6" id="KW-1133">Transmembrane helix</keyword>
<dbReference type="InterPro" id="IPR051204">
    <property type="entry name" value="ABC_transp_perm/SBD"/>
</dbReference>
<name>A0A6J7G975_9ZZZZ</name>
<proteinExistence type="predicted"/>
<dbReference type="GO" id="GO:0055085">
    <property type="term" value="P:transmembrane transport"/>
    <property type="evidence" value="ECO:0007669"/>
    <property type="project" value="InterPro"/>
</dbReference>
<evidence type="ECO:0000256" key="3">
    <source>
        <dbReference type="ARBA" id="ARBA00022692"/>
    </source>
</evidence>
<evidence type="ECO:0000256" key="5">
    <source>
        <dbReference type="ARBA" id="ARBA00023136"/>
    </source>
</evidence>
<evidence type="ECO:0000313" key="8">
    <source>
        <dbReference type="EMBL" id="CAB4899949.1"/>
    </source>
</evidence>
<dbReference type="EMBL" id="CAFBMB010000058">
    <property type="protein sequence ID" value="CAB4899949.1"/>
    <property type="molecule type" value="Genomic_DNA"/>
</dbReference>
<evidence type="ECO:0000256" key="6">
    <source>
        <dbReference type="SAM" id="Phobius"/>
    </source>
</evidence>
<dbReference type="InterPro" id="IPR000515">
    <property type="entry name" value="MetI-like"/>
</dbReference>
<evidence type="ECO:0000259" key="7">
    <source>
        <dbReference type="PROSITE" id="PS50928"/>
    </source>
</evidence>
<dbReference type="Pfam" id="PF00528">
    <property type="entry name" value="BPD_transp_1"/>
    <property type="match status" value="1"/>
</dbReference>
<sequence length="228" mass="23897">MCNFGELGAWLCAEGTWTGRYGLWNLLAEHLLLTVVSLLVAALIAIPLGMFIGHTGRGTFFVIGLGSLSRAIPTMGLLFALVLLLGVQFRELSVVLALALIALPPLIAGAYSGVTTITPGIRDSATAQGMTTRQLVRHVELPLASPSLIGGFRIAFIQVVSTVVLAPLVGLGGLGFGIIQGLALRNFAQVTVSAVVIIVITITGEQLIGLGQRLAEARLVAPKRLEKP</sequence>
<dbReference type="PANTHER" id="PTHR30177:SF33">
    <property type="entry name" value="POSSIBLE OSMOPROTECTANT (GLYCINE BETAINE_CARNITINE_CHOLINE_L-PROLINE) TRANSPORT INTEGRAL MEMBRANE PROTEIN ABC TRANSPORTER PROZ"/>
    <property type="match status" value="1"/>
</dbReference>
<dbReference type="Gene3D" id="1.10.3720.10">
    <property type="entry name" value="MetI-like"/>
    <property type="match status" value="1"/>
</dbReference>